<dbReference type="EMBL" id="JRPN01000003">
    <property type="protein sequence ID" value="KGT80597.1"/>
    <property type="molecule type" value="Genomic_DNA"/>
</dbReference>
<keyword evidence="1" id="KW-0472">Membrane</keyword>
<dbReference type="RefSeq" id="WP_028161062.1">
    <property type="nucleotide sequence ID" value="NZ_JANUDC010000001.1"/>
</dbReference>
<protein>
    <recommendedName>
        <fullName evidence="4">DUF4239 domain-containing protein</fullName>
    </recommendedName>
</protein>
<evidence type="ECO:0000313" key="3">
    <source>
        <dbReference type="Proteomes" id="UP000030377"/>
    </source>
</evidence>
<comment type="caution">
    <text evidence="2">The sequence shown here is derived from an EMBL/GenBank/DDBJ whole genome shotgun (WGS) entry which is preliminary data.</text>
</comment>
<feature type="transmembrane region" description="Helical" evidence="1">
    <location>
        <begin position="7"/>
        <end position="29"/>
    </location>
</feature>
<feature type="transmembrane region" description="Helical" evidence="1">
    <location>
        <begin position="207"/>
        <end position="226"/>
    </location>
</feature>
<name>A0A0A3Y1L8_BRAJP</name>
<reference evidence="2 3" key="1">
    <citation type="submission" date="2014-09" db="EMBL/GenBank/DDBJ databases">
        <title>Draft genome of Bradyrhizobium japonicum Is-34.</title>
        <authorList>
            <person name="Tsurumaru H."/>
            <person name="Yamakawa T."/>
            <person name="Hashimoto S."/>
            <person name="Okizaki K."/>
            <person name="Kanesaki Y."/>
            <person name="Yoshikawa H."/>
            <person name="Yajima S."/>
        </authorList>
    </citation>
    <scope>NUCLEOTIDE SEQUENCE [LARGE SCALE GENOMIC DNA]</scope>
    <source>
        <strain evidence="2 3">Is-34</strain>
    </source>
</reference>
<keyword evidence="1" id="KW-0812">Transmembrane</keyword>
<keyword evidence="1" id="KW-1133">Transmembrane helix</keyword>
<dbReference type="InterPro" id="IPR025333">
    <property type="entry name" value="DUF4239"/>
</dbReference>
<sequence length="261" mass="28724">MENLTHYPLRLFVVSFMALSVVAVAGLWLRRRYPTADDEQNEHLGVVLAATLTLLGLIIGFSFSMAANRYDQRKNFEEAEANAIGTEILRADFLPTADAANVRKLLAEYTGLRIRFYIIKDDNQRKQLAERTAQLQAALWSAVRKSEAAQPTPVEALAIAGMNDVINSQGYTQAAFWNRIPTAAWFFMAIIAVCSNALMGYRSGKAGPGLLFVLPLIVSFAFLLIADIDAPRHGLIEVRPQNLESLASSLGVSSTLKPSHE</sequence>
<accession>A0A0A3Y1L8</accession>
<dbReference type="Proteomes" id="UP000030377">
    <property type="component" value="Unassembled WGS sequence"/>
</dbReference>
<gene>
    <name evidence="2" type="ORF">MA20_03910</name>
</gene>
<dbReference type="Pfam" id="PF14023">
    <property type="entry name" value="Bestrophin-like"/>
    <property type="match status" value="1"/>
</dbReference>
<dbReference type="AlphaFoldDB" id="A0A0A3Y1L8"/>
<organism evidence="2 3">
    <name type="scientific">Bradyrhizobium japonicum</name>
    <dbReference type="NCBI Taxonomy" id="375"/>
    <lineage>
        <taxon>Bacteria</taxon>
        <taxon>Pseudomonadati</taxon>
        <taxon>Pseudomonadota</taxon>
        <taxon>Alphaproteobacteria</taxon>
        <taxon>Hyphomicrobiales</taxon>
        <taxon>Nitrobacteraceae</taxon>
        <taxon>Bradyrhizobium</taxon>
    </lineage>
</organism>
<proteinExistence type="predicted"/>
<feature type="transmembrane region" description="Helical" evidence="1">
    <location>
        <begin position="183"/>
        <end position="201"/>
    </location>
</feature>
<feature type="transmembrane region" description="Helical" evidence="1">
    <location>
        <begin position="44"/>
        <end position="66"/>
    </location>
</feature>
<evidence type="ECO:0008006" key="4">
    <source>
        <dbReference type="Google" id="ProtNLM"/>
    </source>
</evidence>
<evidence type="ECO:0000313" key="2">
    <source>
        <dbReference type="EMBL" id="KGT80597.1"/>
    </source>
</evidence>
<evidence type="ECO:0000256" key="1">
    <source>
        <dbReference type="SAM" id="Phobius"/>
    </source>
</evidence>